<reference evidence="1" key="1">
    <citation type="journal article" date="2021" name="Proc. Natl. Acad. Sci. U.S.A.">
        <title>A Catalog of Tens of Thousands of Viruses from Human Metagenomes Reveals Hidden Associations with Chronic Diseases.</title>
        <authorList>
            <person name="Tisza M.J."/>
            <person name="Buck C.B."/>
        </authorList>
    </citation>
    <scope>NUCLEOTIDE SEQUENCE</scope>
    <source>
        <strain evidence="1">Ctr2f5</strain>
    </source>
</reference>
<accession>A0A8S5QDH5</accession>
<protein>
    <submittedName>
        <fullName evidence="1">Uncharacterized protein</fullName>
    </submittedName>
</protein>
<dbReference type="EMBL" id="BK015639">
    <property type="protein sequence ID" value="DAE17358.1"/>
    <property type="molecule type" value="Genomic_DNA"/>
</dbReference>
<organism evidence="1">
    <name type="scientific">Siphoviridae sp. ctr2f5</name>
    <dbReference type="NCBI Taxonomy" id="2825684"/>
    <lineage>
        <taxon>Viruses</taxon>
        <taxon>Duplodnaviria</taxon>
        <taxon>Heunggongvirae</taxon>
        <taxon>Uroviricota</taxon>
        <taxon>Caudoviricetes</taxon>
    </lineage>
</organism>
<sequence length="96" mass="11087">MKSIDDINNQLSVGQVKTIRTDEHLDYVEMLFSKELSAQFAPLQDGSIQFVVKDSEFKLPNMSCKMKKQVVRDLIISLKELYSQMKDEDTNNEIIT</sequence>
<proteinExistence type="predicted"/>
<name>A0A8S5QDH5_9CAUD</name>
<evidence type="ECO:0000313" key="1">
    <source>
        <dbReference type="EMBL" id="DAE17358.1"/>
    </source>
</evidence>